<evidence type="ECO:0000313" key="2">
    <source>
        <dbReference type="EMBL" id="UNP28013.1"/>
    </source>
</evidence>
<dbReference type="RefSeq" id="WP_148648943.1">
    <property type="nucleotide sequence ID" value="NZ_CP011131.1"/>
</dbReference>
<proteinExistence type="predicted"/>
<gene>
    <name evidence="2" type="ORF">MOV92_16090</name>
</gene>
<organism evidence="2 3">
    <name type="scientific">Lysobacter gummosus</name>
    <dbReference type="NCBI Taxonomy" id="262324"/>
    <lineage>
        <taxon>Bacteria</taxon>
        <taxon>Pseudomonadati</taxon>
        <taxon>Pseudomonadota</taxon>
        <taxon>Gammaproteobacteria</taxon>
        <taxon>Lysobacterales</taxon>
        <taxon>Lysobacteraceae</taxon>
        <taxon>Lysobacter</taxon>
    </lineage>
</organism>
<dbReference type="EMBL" id="CP093547">
    <property type="protein sequence ID" value="UNP28013.1"/>
    <property type="molecule type" value="Genomic_DNA"/>
</dbReference>
<feature type="region of interest" description="Disordered" evidence="1">
    <location>
        <begin position="48"/>
        <end position="92"/>
    </location>
</feature>
<sequence>MSTARPHGGIFLALDSRRRRRQGRSSATTSIIDAWCVRADRIEAVEMKPESNRRALQHPANAGAHRHARSSQPHTFNKPNKKTKTRKAKTNGHIDISRKFFFAVKFSAVFPGKTRNPARIKSAHAT</sequence>
<name>A0ABY3XDG1_9GAMM</name>
<dbReference type="Proteomes" id="UP000829194">
    <property type="component" value="Chromosome"/>
</dbReference>
<feature type="compositionally biased region" description="Basic residues" evidence="1">
    <location>
        <begin position="79"/>
        <end position="90"/>
    </location>
</feature>
<reference evidence="2 3" key="1">
    <citation type="submission" date="2022-03" db="EMBL/GenBank/DDBJ databases">
        <title>Complete genome sequence of Lysobacter capsici VKM B-2533 and Lysobacter gummosus 10.1.1, promising sources of lytic agents.</title>
        <authorList>
            <person name="Tarlachkov S.V."/>
            <person name="Kudryakova I.V."/>
            <person name="Afoshin A.S."/>
            <person name="Leontyevskaya E.A."/>
            <person name="Leontyevskaya N.V."/>
        </authorList>
    </citation>
    <scope>NUCLEOTIDE SEQUENCE [LARGE SCALE GENOMIC DNA]</scope>
    <source>
        <strain evidence="2 3">10.1.1</strain>
    </source>
</reference>
<evidence type="ECO:0000313" key="3">
    <source>
        <dbReference type="Proteomes" id="UP000829194"/>
    </source>
</evidence>
<keyword evidence="3" id="KW-1185">Reference proteome</keyword>
<protein>
    <submittedName>
        <fullName evidence="2">Uncharacterized protein</fullName>
    </submittedName>
</protein>
<evidence type="ECO:0000256" key="1">
    <source>
        <dbReference type="SAM" id="MobiDB-lite"/>
    </source>
</evidence>
<accession>A0ABY3XDG1</accession>